<reference evidence="2 3" key="1">
    <citation type="submission" date="2017-11" db="EMBL/GenBank/DDBJ databases">
        <authorList>
            <person name="Han C.G."/>
        </authorList>
    </citation>
    <scope>NUCLEOTIDE SEQUENCE [LARGE SCALE GENOMIC DNA]</scope>
    <source>
        <strain evidence="2 3">A2</strain>
    </source>
</reference>
<dbReference type="Proteomes" id="UP000234661">
    <property type="component" value="Unassembled WGS sequence"/>
</dbReference>
<evidence type="ECO:0000313" key="2">
    <source>
        <dbReference type="EMBL" id="PLM61712.1"/>
    </source>
</evidence>
<dbReference type="Gene3D" id="3.40.50.2000">
    <property type="entry name" value="Glycogen Phosphorylase B"/>
    <property type="match status" value="1"/>
</dbReference>
<protein>
    <submittedName>
        <fullName evidence="2">Glycosyl transferase family 1</fullName>
    </submittedName>
</protein>
<keyword evidence="2" id="KW-0808">Transferase</keyword>
<dbReference type="EMBL" id="PIET01000445">
    <property type="protein sequence ID" value="PLM61712.1"/>
    <property type="molecule type" value="Genomic_DNA"/>
</dbReference>
<dbReference type="GO" id="GO:0016757">
    <property type="term" value="F:glycosyltransferase activity"/>
    <property type="evidence" value="ECO:0007669"/>
    <property type="project" value="UniProtKB-ARBA"/>
</dbReference>
<comment type="caution">
    <text evidence="2">The sequence shown here is derived from an EMBL/GenBank/DDBJ whole genome shotgun (WGS) entry which is preliminary data.</text>
</comment>
<dbReference type="SUPFAM" id="SSF53756">
    <property type="entry name" value="UDP-Glycosyltransferase/glycogen phosphorylase"/>
    <property type="match status" value="1"/>
</dbReference>
<proteinExistence type="predicted"/>
<name>A0A2J4ZFM5_9ENTR</name>
<evidence type="ECO:0000313" key="3">
    <source>
        <dbReference type="Proteomes" id="UP000234661"/>
    </source>
</evidence>
<accession>A0A2J4ZFM5</accession>
<sequence>MSKFRLALVRQKYRPDGGAERFVSRALEALDDSDLELNVITREWQGPVKPEWNIHICNPRKWGRISRERGFADAARQLWQREAFDLVQSHERIPGCDLYRAGDGVHRRWLQQRSRILPGWKNRLLFADRYHRYVMQAERDMYQDAHLRGVICNAEMIKREIIEDFGLPAEKIHVIYNAIDNQRFLPPTEEAFVALRAKWNLPIQATCLIYVGSG</sequence>
<gene>
    <name evidence="2" type="ORF">CWM85_15590</name>
</gene>
<dbReference type="Pfam" id="PF13439">
    <property type="entry name" value="Glyco_transf_4"/>
    <property type="match status" value="1"/>
</dbReference>
<feature type="non-terminal residue" evidence="2">
    <location>
        <position position="214"/>
    </location>
</feature>
<reference evidence="2 3" key="2">
    <citation type="submission" date="2018-01" db="EMBL/GenBank/DDBJ databases">
        <title>Genomic study of Klebsiella pneumoniae.</title>
        <authorList>
            <person name="Yang Y."/>
            <person name="Bicalho R."/>
        </authorList>
    </citation>
    <scope>NUCLEOTIDE SEQUENCE [LARGE SCALE GENOMIC DNA]</scope>
    <source>
        <strain evidence="2 3">A2</strain>
    </source>
</reference>
<organism evidence="2 3">
    <name type="scientific">Klebsiella michiganensis</name>
    <dbReference type="NCBI Taxonomy" id="1134687"/>
    <lineage>
        <taxon>Bacteria</taxon>
        <taxon>Pseudomonadati</taxon>
        <taxon>Pseudomonadota</taxon>
        <taxon>Gammaproteobacteria</taxon>
        <taxon>Enterobacterales</taxon>
        <taxon>Enterobacteriaceae</taxon>
        <taxon>Klebsiella/Raoultella group</taxon>
        <taxon>Klebsiella</taxon>
    </lineage>
</organism>
<dbReference type="AlphaFoldDB" id="A0A2J4ZFM5"/>
<evidence type="ECO:0000259" key="1">
    <source>
        <dbReference type="Pfam" id="PF13439"/>
    </source>
</evidence>
<feature type="domain" description="Glycosyltransferase subfamily 4-like N-terminal" evidence="1">
    <location>
        <begin position="17"/>
        <end position="183"/>
    </location>
</feature>
<dbReference type="InterPro" id="IPR028098">
    <property type="entry name" value="Glyco_trans_4-like_N"/>
</dbReference>